<organism evidence="2 3">
    <name type="scientific">Kribbella steppae</name>
    <dbReference type="NCBI Taxonomy" id="2512223"/>
    <lineage>
        <taxon>Bacteria</taxon>
        <taxon>Bacillati</taxon>
        <taxon>Actinomycetota</taxon>
        <taxon>Actinomycetes</taxon>
        <taxon>Propionibacteriales</taxon>
        <taxon>Kribbellaceae</taxon>
        <taxon>Kribbella</taxon>
    </lineage>
</organism>
<dbReference type="AlphaFoldDB" id="A0A4R2H398"/>
<dbReference type="InterPro" id="IPR014004">
    <property type="entry name" value="Transpt-assoc_nodulatn_dom_bac"/>
</dbReference>
<evidence type="ECO:0000259" key="1">
    <source>
        <dbReference type="PROSITE" id="PS50914"/>
    </source>
</evidence>
<protein>
    <submittedName>
        <fullName evidence="2">Osmotically-inducible protein OsmY</fullName>
    </submittedName>
</protein>
<sequence length="216" mass="23597">MTNDELQLNVADELFWDPKVDSEAIAVSAKEGTVTLRGTVGSFRQKREAKKAAKRVYGVVYVDNELEVRILNEQRRDDADLRGDVLQALVLDSLVPSTVDAKVKDGFVTLTGSVDWQYQRSEAAFVAGNILGVIGVENDIFLETPTPWPADVEDSIKKAMQRDAKLDAENIQVETASGTATLTGNVRSWAEHDAAVAAAWAAPGVTDVNDRLSIFY</sequence>
<dbReference type="Pfam" id="PF04972">
    <property type="entry name" value="BON"/>
    <property type="match status" value="3"/>
</dbReference>
<reference evidence="2 3" key="1">
    <citation type="journal article" date="2015" name="Stand. Genomic Sci.">
        <title>Genomic Encyclopedia of Bacterial and Archaeal Type Strains, Phase III: the genomes of soil and plant-associated and newly described type strains.</title>
        <authorList>
            <person name="Whitman W.B."/>
            <person name="Woyke T."/>
            <person name="Klenk H.P."/>
            <person name="Zhou Y."/>
            <person name="Lilburn T.G."/>
            <person name="Beck B.J."/>
            <person name="De Vos P."/>
            <person name="Vandamme P."/>
            <person name="Eisen J.A."/>
            <person name="Garrity G."/>
            <person name="Hugenholtz P."/>
            <person name="Kyrpides N.C."/>
        </authorList>
    </citation>
    <scope>NUCLEOTIDE SEQUENCE [LARGE SCALE GENOMIC DNA]</scope>
    <source>
        <strain evidence="2 3">VKM Ac-2572</strain>
    </source>
</reference>
<evidence type="ECO:0000313" key="3">
    <source>
        <dbReference type="Proteomes" id="UP000294508"/>
    </source>
</evidence>
<dbReference type="PANTHER" id="PTHR34606:SF15">
    <property type="entry name" value="BON DOMAIN-CONTAINING PROTEIN"/>
    <property type="match status" value="1"/>
</dbReference>
<dbReference type="InterPro" id="IPR051686">
    <property type="entry name" value="Lipoprotein_DolP"/>
</dbReference>
<name>A0A4R2H398_9ACTN</name>
<keyword evidence="3" id="KW-1185">Reference proteome</keyword>
<comment type="caution">
    <text evidence="2">The sequence shown here is derived from an EMBL/GenBank/DDBJ whole genome shotgun (WGS) entry which is preliminary data.</text>
</comment>
<dbReference type="RefSeq" id="WP_158441343.1">
    <property type="nucleotide sequence ID" value="NZ_SLWN01000013.1"/>
</dbReference>
<feature type="domain" description="BON" evidence="1">
    <location>
        <begin position="2"/>
        <end position="70"/>
    </location>
</feature>
<dbReference type="OrthoDB" id="870892at2"/>
<feature type="domain" description="BON" evidence="1">
    <location>
        <begin position="148"/>
        <end position="216"/>
    </location>
</feature>
<evidence type="ECO:0000313" key="2">
    <source>
        <dbReference type="EMBL" id="TCO19731.1"/>
    </source>
</evidence>
<dbReference type="EMBL" id="SLWN01000013">
    <property type="protein sequence ID" value="TCO19731.1"/>
    <property type="molecule type" value="Genomic_DNA"/>
</dbReference>
<dbReference type="PROSITE" id="PS50914">
    <property type="entry name" value="BON"/>
    <property type="match status" value="3"/>
</dbReference>
<dbReference type="SMART" id="SM00749">
    <property type="entry name" value="BON"/>
    <property type="match status" value="3"/>
</dbReference>
<dbReference type="InterPro" id="IPR007055">
    <property type="entry name" value="BON_dom"/>
</dbReference>
<dbReference type="Gene3D" id="3.30.1340.30">
    <property type="match status" value="3"/>
</dbReference>
<dbReference type="Proteomes" id="UP000294508">
    <property type="component" value="Unassembled WGS sequence"/>
</dbReference>
<dbReference type="PANTHER" id="PTHR34606">
    <property type="entry name" value="BON DOMAIN-CONTAINING PROTEIN"/>
    <property type="match status" value="1"/>
</dbReference>
<feature type="domain" description="BON" evidence="1">
    <location>
        <begin position="77"/>
        <end position="144"/>
    </location>
</feature>
<gene>
    <name evidence="2" type="ORF">EV652_113130</name>
</gene>
<accession>A0A4R2H398</accession>
<proteinExistence type="predicted"/>